<evidence type="ECO:0000313" key="3">
    <source>
        <dbReference type="Proteomes" id="UP000694892"/>
    </source>
</evidence>
<accession>A0A974H9G4</accession>
<organism evidence="2 3">
    <name type="scientific">Xenopus laevis</name>
    <name type="common">African clawed frog</name>
    <dbReference type="NCBI Taxonomy" id="8355"/>
    <lineage>
        <taxon>Eukaryota</taxon>
        <taxon>Metazoa</taxon>
        <taxon>Chordata</taxon>
        <taxon>Craniata</taxon>
        <taxon>Vertebrata</taxon>
        <taxon>Euteleostomi</taxon>
        <taxon>Amphibia</taxon>
        <taxon>Batrachia</taxon>
        <taxon>Anura</taxon>
        <taxon>Pipoidea</taxon>
        <taxon>Pipidae</taxon>
        <taxon>Xenopodinae</taxon>
        <taxon>Xenopus</taxon>
        <taxon>Xenopus</taxon>
    </lineage>
</organism>
<feature type="region of interest" description="Disordered" evidence="1">
    <location>
        <begin position="87"/>
        <end position="106"/>
    </location>
</feature>
<protein>
    <submittedName>
        <fullName evidence="2">Uncharacterized protein</fullName>
    </submittedName>
</protein>
<sequence length="239" mass="27449">MFRRIFKRVRKLFHRNNMVHPLNCTETESSSHDDVAAPEEIRPKYDLTPGNDFLFHAEEFTNEDRIENPIATSSEDAIIPIKTPILEVTDNEERSDEEESENPTATSMDTIKIPHVTYILVKEAVECLDPECPEDASPVVIHEEEHANAETRFTTERCERFSLLSHLNWSDEEETEGPDKEADRLSLLSLLSWPSVSIASQHIDFSVSLISQPKHNNNIHSTYTIFFIPHPGRGNRRSR</sequence>
<dbReference type="AlphaFoldDB" id="A0A974H9G4"/>
<dbReference type="Proteomes" id="UP000694892">
    <property type="component" value="Chromosome 8L"/>
</dbReference>
<gene>
    <name evidence="2" type="ORF">XELAEV_18040582mg</name>
</gene>
<reference evidence="3" key="1">
    <citation type="journal article" date="2016" name="Nature">
        <title>Genome evolution in the allotetraploid frog Xenopus laevis.</title>
        <authorList>
            <person name="Session A.M."/>
            <person name="Uno Y."/>
            <person name="Kwon T."/>
            <person name="Chapman J.A."/>
            <person name="Toyoda A."/>
            <person name="Takahashi S."/>
            <person name="Fukui A."/>
            <person name="Hikosaka A."/>
            <person name="Suzuki A."/>
            <person name="Kondo M."/>
            <person name="van Heeringen S.J."/>
            <person name="Quigley I."/>
            <person name="Heinz S."/>
            <person name="Ogino H."/>
            <person name="Ochi H."/>
            <person name="Hellsten U."/>
            <person name="Lyons J.B."/>
            <person name="Simakov O."/>
            <person name="Putnam N."/>
            <person name="Stites J."/>
            <person name="Kuroki Y."/>
            <person name="Tanaka T."/>
            <person name="Michiue T."/>
            <person name="Watanabe M."/>
            <person name="Bogdanovic O."/>
            <person name="Lister R."/>
            <person name="Georgiou G."/>
            <person name="Paranjpe S.S."/>
            <person name="van Kruijsbergen I."/>
            <person name="Shu S."/>
            <person name="Carlson J."/>
            <person name="Kinoshita T."/>
            <person name="Ohta Y."/>
            <person name="Mawaribuchi S."/>
            <person name="Jenkins J."/>
            <person name="Grimwood J."/>
            <person name="Schmutz J."/>
            <person name="Mitros T."/>
            <person name="Mozaffari S.V."/>
            <person name="Suzuki Y."/>
            <person name="Haramoto Y."/>
            <person name="Yamamoto T.S."/>
            <person name="Takagi C."/>
            <person name="Heald R."/>
            <person name="Miller K."/>
            <person name="Haudenschild C."/>
            <person name="Kitzman J."/>
            <person name="Nakayama T."/>
            <person name="Izutsu Y."/>
            <person name="Robert J."/>
            <person name="Fortriede J."/>
            <person name="Burns K."/>
            <person name="Lotay V."/>
            <person name="Karimi K."/>
            <person name="Yasuoka Y."/>
            <person name="Dichmann D.S."/>
            <person name="Flajnik M.F."/>
            <person name="Houston D.W."/>
            <person name="Shendure J."/>
            <person name="DuPasquier L."/>
            <person name="Vize P.D."/>
            <person name="Zorn A.M."/>
            <person name="Ito M."/>
            <person name="Marcotte E.M."/>
            <person name="Wallingford J.B."/>
            <person name="Ito Y."/>
            <person name="Asashima M."/>
            <person name="Ueno N."/>
            <person name="Matsuda Y."/>
            <person name="Veenstra G.J."/>
            <person name="Fujiyama A."/>
            <person name="Harland R.M."/>
            <person name="Taira M."/>
            <person name="Rokhsar D.S."/>
        </authorList>
    </citation>
    <scope>NUCLEOTIDE SEQUENCE [LARGE SCALE GENOMIC DNA]</scope>
    <source>
        <strain evidence="3">J</strain>
    </source>
</reference>
<dbReference type="EMBL" id="CM004480">
    <property type="protein sequence ID" value="OCT69271.1"/>
    <property type="molecule type" value="Genomic_DNA"/>
</dbReference>
<evidence type="ECO:0000313" key="2">
    <source>
        <dbReference type="EMBL" id="OCT69271.1"/>
    </source>
</evidence>
<feature type="compositionally biased region" description="Acidic residues" evidence="1">
    <location>
        <begin position="89"/>
        <end position="101"/>
    </location>
</feature>
<proteinExistence type="predicted"/>
<name>A0A974H9G4_XENLA</name>
<evidence type="ECO:0000256" key="1">
    <source>
        <dbReference type="SAM" id="MobiDB-lite"/>
    </source>
</evidence>